<evidence type="ECO:0000259" key="1">
    <source>
        <dbReference type="Pfam" id="PF05746"/>
    </source>
</evidence>
<dbReference type="AlphaFoldDB" id="A0A934R248"/>
<reference evidence="2" key="1">
    <citation type="submission" date="2021-01" db="EMBL/GenBank/DDBJ databases">
        <title>Modified the classification status of verrucomicrobia.</title>
        <authorList>
            <person name="Feng X."/>
        </authorList>
    </citation>
    <scope>NUCLEOTIDE SEQUENCE</scope>
    <source>
        <strain evidence="2">JCM 18052</strain>
    </source>
</reference>
<gene>
    <name evidence="2" type="ORF">JIN84_07380</name>
</gene>
<dbReference type="RefSeq" id="WP_200350390.1">
    <property type="nucleotide sequence ID" value="NZ_BAABHZ010000012.1"/>
</dbReference>
<dbReference type="Pfam" id="PF05746">
    <property type="entry name" value="DALR_1"/>
    <property type="match status" value="1"/>
</dbReference>
<proteinExistence type="predicted"/>
<dbReference type="GO" id="GO:0004814">
    <property type="term" value="F:arginine-tRNA ligase activity"/>
    <property type="evidence" value="ECO:0007669"/>
    <property type="project" value="InterPro"/>
</dbReference>
<name>A0A934R248_9BACT</name>
<dbReference type="EMBL" id="JAENIK010000008">
    <property type="protein sequence ID" value="MBK1815429.1"/>
    <property type="molecule type" value="Genomic_DNA"/>
</dbReference>
<evidence type="ECO:0000313" key="2">
    <source>
        <dbReference type="EMBL" id="MBK1815429.1"/>
    </source>
</evidence>
<dbReference type="Proteomes" id="UP000600139">
    <property type="component" value="Unassembled WGS sequence"/>
</dbReference>
<accession>A0A934R248</accession>
<protein>
    <recommendedName>
        <fullName evidence="1">DALR anticodon binding domain-containing protein</fullName>
    </recommendedName>
</protein>
<dbReference type="InterPro" id="IPR008909">
    <property type="entry name" value="DALR_anticod-bd"/>
</dbReference>
<feature type="domain" description="DALR anticodon binding" evidence="1">
    <location>
        <begin position="3"/>
        <end position="40"/>
    </location>
</feature>
<dbReference type="GO" id="GO:0005524">
    <property type="term" value="F:ATP binding"/>
    <property type="evidence" value="ECO:0007669"/>
    <property type="project" value="InterPro"/>
</dbReference>
<dbReference type="GO" id="GO:0006420">
    <property type="term" value="P:arginyl-tRNA aminoacylation"/>
    <property type="evidence" value="ECO:0007669"/>
    <property type="project" value="InterPro"/>
</dbReference>
<organism evidence="2 3">
    <name type="scientific">Luteolibacter yonseiensis</name>
    <dbReference type="NCBI Taxonomy" id="1144680"/>
    <lineage>
        <taxon>Bacteria</taxon>
        <taxon>Pseudomonadati</taxon>
        <taxon>Verrucomicrobiota</taxon>
        <taxon>Verrucomicrobiia</taxon>
        <taxon>Verrucomicrobiales</taxon>
        <taxon>Verrucomicrobiaceae</taxon>
        <taxon>Luteolibacter</taxon>
    </lineage>
</organism>
<evidence type="ECO:0000313" key="3">
    <source>
        <dbReference type="Proteomes" id="UP000600139"/>
    </source>
</evidence>
<keyword evidence="3" id="KW-1185">Reference proteome</keyword>
<comment type="caution">
    <text evidence="2">The sequence shown here is derived from an EMBL/GenBank/DDBJ whole genome shotgun (WGS) entry which is preliminary data.</text>
</comment>
<dbReference type="Gene3D" id="1.10.730.10">
    <property type="entry name" value="Isoleucyl-tRNA Synthetase, Domain 1"/>
    <property type="match status" value="1"/>
</dbReference>
<sequence>MLVIKALEPVRSNRLALGESTSRALKKGANLLEIDVPERM</sequence>